<dbReference type="AlphaFoldDB" id="A0A8T0J902"/>
<dbReference type="EMBL" id="CM026421">
    <property type="protein sequence ID" value="KAG0591231.1"/>
    <property type="molecule type" value="Genomic_DNA"/>
</dbReference>
<gene>
    <name evidence="1" type="ORF">KC19_1G160200</name>
</gene>
<protein>
    <submittedName>
        <fullName evidence="1">Uncharacterized protein</fullName>
    </submittedName>
</protein>
<comment type="caution">
    <text evidence="1">The sequence shown here is derived from an EMBL/GenBank/DDBJ whole genome shotgun (WGS) entry which is preliminary data.</text>
</comment>
<keyword evidence="2" id="KW-1185">Reference proteome</keyword>
<accession>A0A8T0J902</accession>
<evidence type="ECO:0000313" key="2">
    <source>
        <dbReference type="Proteomes" id="UP000822688"/>
    </source>
</evidence>
<dbReference type="Proteomes" id="UP000822688">
    <property type="component" value="Chromosome 1"/>
</dbReference>
<reference evidence="1" key="1">
    <citation type="submission" date="2020-06" db="EMBL/GenBank/DDBJ databases">
        <title>WGS assembly of Ceratodon purpureus strain R40.</title>
        <authorList>
            <person name="Carey S.B."/>
            <person name="Jenkins J."/>
            <person name="Shu S."/>
            <person name="Lovell J.T."/>
            <person name="Sreedasyam A."/>
            <person name="Maumus F."/>
            <person name="Tiley G.P."/>
            <person name="Fernandez-Pozo N."/>
            <person name="Barry K."/>
            <person name="Chen C."/>
            <person name="Wang M."/>
            <person name="Lipzen A."/>
            <person name="Daum C."/>
            <person name="Saski C.A."/>
            <person name="Payton A.C."/>
            <person name="Mcbreen J.C."/>
            <person name="Conrad R.E."/>
            <person name="Kollar L.M."/>
            <person name="Olsson S."/>
            <person name="Huttunen S."/>
            <person name="Landis J.B."/>
            <person name="Wickett N.J."/>
            <person name="Johnson M.G."/>
            <person name="Rensing S.A."/>
            <person name="Grimwood J."/>
            <person name="Schmutz J."/>
            <person name="Mcdaniel S.F."/>
        </authorList>
    </citation>
    <scope>NUCLEOTIDE SEQUENCE</scope>
    <source>
        <strain evidence="1">R40</strain>
    </source>
</reference>
<proteinExistence type="predicted"/>
<evidence type="ECO:0000313" key="1">
    <source>
        <dbReference type="EMBL" id="KAG0591231.1"/>
    </source>
</evidence>
<name>A0A8T0J902_CERPU</name>
<sequence>MKWRYLSCQVVCSQTEHNQDVIYCSLPELANQGLLIGGMLVRWVLLPLQPSISLGCALDILAGHLVEPGARRMRTLKAERRYFAFISHRRDWILCQGAGSNFEVDRKFNGKETGGTGSYFRHSSVHCCGFFLRWSSNLRGHVGGHQAQVDESCNLLCGEMLIFRLLTFESMNRRLIL</sequence>
<organism evidence="1 2">
    <name type="scientific">Ceratodon purpureus</name>
    <name type="common">Fire moss</name>
    <name type="synonym">Dicranum purpureum</name>
    <dbReference type="NCBI Taxonomy" id="3225"/>
    <lineage>
        <taxon>Eukaryota</taxon>
        <taxon>Viridiplantae</taxon>
        <taxon>Streptophyta</taxon>
        <taxon>Embryophyta</taxon>
        <taxon>Bryophyta</taxon>
        <taxon>Bryophytina</taxon>
        <taxon>Bryopsida</taxon>
        <taxon>Dicranidae</taxon>
        <taxon>Pseudoditrichales</taxon>
        <taxon>Ditrichaceae</taxon>
        <taxon>Ceratodon</taxon>
    </lineage>
</organism>